<evidence type="ECO:0000256" key="9">
    <source>
        <dbReference type="HAMAP-Rule" id="MF_01458"/>
    </source>
</evidence>
<evidence type="ECO:0000256" key="5">
    <source>
        <dbReference type="ARBA" id="ARBA00022801"/>
    </source>
</evidence>
<dbReference type="InterPro" id="IPR003959">
    <property type="entry name" value="ATPase_AAA_core"/>
</dbReference>
<feature type="transmembrane region" description="Helical" evidence="9">
    <location>
        <begin position="113"/>
        <end position="131"/>
    </location>
</feature>
<dbReference type="InterPro" id="IPR005936">
    <property type="entry name" value="FtsH"/>
</dbReference>
<sequence length="619" mass="68159">MELKERQVKDQAQFHMRYWMIAILVFMGLQYLLSQQQTVATIPYSEFEAHLKAGRIDEIAVTDRRIEGTFKEALPSGQRRFVTNRVEPDLAAFLEQYPVRYSGRVESTLLRDLLSWIVPAALFFGIWLFLLRRIGSGIGGGGMMQIGKSKARVYVETDMKVTFADVAGVDEAKDELKEIIEFLRDPQTYGRLGGRMPKGVLLVGPPGTGKTLLARAVAGEAKVPFFSISGSEFVEMFVGVGAARVRDLFEQARAQAPAIIFIDELDALGRARGAGPLSGGHDEKEQTLNQLLVEMDGFDTSSGLVLLAATNRPEILDPALLRAGRFDRQVLVDRPDKVGRVQILNVHLKKARLAADVDPQAIAALTPGFTGADLANLVNEATLLATRRNADAVSMQDFTAAIERIIAGLEKRNRLLNPREREIVAYHEMGHALVAMALPGVDPVHKVSIIPRGMGALGYTIQRPIEDRFLMTREELENKMAVLLGGRAAEWLIFAHLSTGAADDLAKVTDIARAMVTRYGMSKRLGHLALEREPNSFLGNEAMLGLKPQHDYAESTATAIDEEVQELVQSAFQRSVDLLQARRALLERCARQLLQQETLDAGQLRALSAELGAQSPSSD</sequence>
<feature type="binding site" evidence="9">
    <location>
        <position position="431"/>
    </location>
    <ligand>
        <name>Zn(2+)</name>
        <dbReference type="ChEBI" id="CHEBI:29105"/>
        <note>catalytic</note>
    </ligand>
</feature>
<keyword evidence="9" id="KW-1133">Transmembrane helix</keyword>
<organism evidence="12 13">
    <name type="scientific">Stutzerimonas balearica DSM 6083</name>
    <dbReference type="NCBI Taxonomy" id="1123016"/>
    <lineage>
        <taxon>Bacteria</taxon>
        <taxon>Pseudomonadati</taxon>
        <taxon>Pseudomonadota</taxon>
        <taxon>Gammaproteobacteria</taxon>
        <taxon>Pseudomonadales</taxon>
        <taxon>Pseudomonadaceae</taxon>
        <taxon>Stutzerimonas</taxon>
    </lineage>
</organism>
<dbReference type="Gene3D" id="1.20.58.760">
    <property type="entry name" value="Peptidase M41"/>
    <property type="match status" value="1"/>
</dbReference>
<keyword evidence="8 9" id="KW-0482">Metalloprotease</keyword>
<evidence type="ECO:0000256" key="6">
    <source>
        <dbReference type="ARBA" id="ARBA00022833"/>
    </source>
</evidence>
<dbReference type="InterPro" id="IPR050928">
    <property type="entry name" value="ATP-dep_Zn_Metalloprotease"/>
</dbReference>
<dbReference type="NCBIfam" id="TIGR01241">
    <property type="entry name" value="FtsH_fam"/>
    <property type="match status" value="1"/>
</dbReference>
<dbReference type="CDD" id="cd19501">
    <property type="entry name" value="RecA-like_FtsH"/>
    <property type="match status" value="1"/>
</dbReference>
<dbReference type="PROSITE" id="PS00674">
    <property type="entry name" value="AAA"/>
    <property type="match status" value="1"/>
</dbReference>
<keyword evidence="12" id="KW-0132">Cell division</keyword>
<evidence type="ECO:0000256" key="8">
    <source>
        <dbReference type="ARBA" id="ARBA00023049"/>
    </source>
</evidence>
<accession>A0ABY0R8T8</accession>
<evidence type="ECO:0000256" key="1">
    <source>
        <dbReference type="ARBA" id="ARBA00010044"/>
    </source>
</evidence>
<dbReference type="InterPro" id="IPR027417">
    <property type="entry name" value="P-loop_NTPase"/>
</dbReference>
<dbReference type="InterPro" id="IPR011546">
    <property type="entry name" value="Pept_M41_FtsH_extracell"/>
</dbReference>
<keyword evidence="4 9" id="KW-0547">Nucleotide-binding</keyword>
<evidence type="ECO:0000313" key="12">
    <source>
        <dbReference type="EMBL" id="SDM88276.1"/>
    </source>
</evidence>
<comment type="similarity">
    <text evidence="10">Belongs to the AAA ATPase family.</text>
</comment>
<keyword evidence="6 9" id="KW-0862">Zinc</keyword>
<feature type="binding site" evidence="9">
    <location>
        <position position="504"/>
    </location>
    <ligand>
        <name>Zn(2+)</name>
        <dbReference type="ChEBI" id="CHEBI:29105"/>
        <note>catalytic</note>
    </ligand>
</feature>
<reference evidence="12 13" key="1">
    <citation type="submission" date="2016-10" db="EMBL/GenBank/DDBJ databases">
        <authorList>
            <person name="Varghese N."/>
            <person name="Submissions S."/>
        </authorList>
    </citation>
    <scope>NUCLEOTIDE SEQUENCE [LARGE SCALE GENOMIC DNA]</scope>
    <source>
        <strain evidence="12 13">DSM 6083</strain>
    </source>
</reference>
<dbReference type="GO" id="GO:0006508">
    <property type="term" value="P:proteolysis"/>
    <property type="evidence" value="ECO:0007669"/>
    <property type="project" value="UniProtKB-KW"/>
</dbReference>
<evidence type="ECO:0000256" key="2">
    <source>
        <dbReference type="ARBA" id="ARBA00022670"/>
    </source>
</evidence>
<proteinExistence type="inferred from homology"/>
<keyword evidence="12" id="KW-0131">Cell cycle</keyword>
<dbReference type="EC" id="3.4.24.-" evidence="9"/>
<dbReference type="HAMAP" id="MF_01458">
    <property type="entry name" value="FtsH"/>
    <property type="match status" value="1"/>
</dbReference>
<dbReference type="SUPFAM" id="SSF52540">
    <property type="entry name" value="P-loop containing nucleoside triphosphate hydrolases"/>
    <property type="match status" value="1"/>
</dbReference>
<dbReference type="Pfam" id="PF01434">
    <property type="entry name" value="Peptidase_M41"/>
    <property type="match status" value="1"/>
</dbReference>
<evidence type="ECO:0000256" key="3">
    <source>
        <dbReference type="ARBA" id="ARBA00022723"/>
    </source>
</evidence>
<dbReference type="InterPro" id="IPR041569">
    <property type="entry name" value="AAA_lid_3"/>
</dbReference>
<feature type="binding site" evidence="9">
    <location>
        <position position="427"/>
    </location>
    <ligand>
        <name>Zn(2+)</name>
        <dbReference type="ChEBI" id="CHEBI:29105"/>
        <note>catalytic</note>
    </ligand>
</feature>
<keyword evidence="5 9" id="KW-0378">Hydrolase</keyword>
<protein>
    <recommendedName>
        <fullName evidence="9">ATP-dependent zinc metalloprotease FtsH</fullName>
        <ecNumber evidence="9">3.4.24.-</ecNumber>
    </recommendedName>
</protein>
<dbReference type="EMBL" id="FNHO01000011">
    <property type="protein sequence ID" value="SDM88276.1"/>
    <property type="molecule type" value="Genomic_DNA"/>
</dbReference>
<comment type="subcellular location">
    <subcellularLocation>
        <location evidence="9">Cell membrane</location>
        <topology evidence="9">Multi-pass membrane protein</topology>
        <orientation evidence="9">Cytoplasmic side</orientation>
    </subcellularLocation>
</comment>
<dbReference type="GO" id="GO:0051301">
    <property type="term" value="P:cell division"/>
    <property type="evidence" value="ECO:0007669"/>
    <property type="project" value="UniProtKB-KW"/>
</dbReference>
<dbReference type="PANTHER" id="PTHR43655:SF2">
    <property type="entry name" value="AFG3 LIKE MATRIX AAA PEPTIDASE SUBUNIT 2, ISOFORM A"/>
    <property type="match status" value="1"/>
</dbReference>
<name>A0ABY0R8T8_9GAMM</name>
<dbReference type="SUPFAM" id="SSF140990">
    <property type="entry name" value="FtsH protease domain-like"/>
    <property type="match status" value="1"/>
</dbReference>
<dbReference type="InterPro" id="IPR003593">
    <property type="entry name" value="AAA+_ATPase"/>
</dbReference>
<feature type="active site" evidence="9">
    <location>
        <position position="428"/>
    </location>
</feature>
<keyword evidence="9" id="KW-0472">Membrane</keyword>
<feature type="binding site" evidence="9">
    <location>
        <begin position="204"/>
        <end position="211"/>
    </location>
    <ligand>
        <name>ATP</name>
        <dbReference type="ChEBI" id="CHEBI:30616"/>
    </ligand>
</feature>
<dbReference type="InterPro" id="IPR003960">
    <property type="entry name" value="ATPase_AAA_CS"/>
</dbReference>
<keyword evidence="7 9" id="KW-0067">ATP-binding</keyword>
<comment type="similarity">
    <text evidence="9">In the central section; belongs to the AAA ATPase family.</text>
</comment>
<evidence type="ECO:0000256" key="4">
    <source>
        <dbReference type="ARBA" id="ARBA00022741"/>
    </source>
</evidence>
<dbReference type="Pfam" id="PF17862">
    <property type="entry name" value="AAA_lid_3"/>
    <property type="match status" value="1"/>
</dbReference>
<evidence type="ECO:0000259" key="11">
    <source>
        <dbReference type="SMART" id="SM00382"/>
    </source>
</evidence>
<feature type="transmembrane region" description="Helical" evidence="9">
    <location>
        <begin position="16"/>
        <end position="33"/>
    </location>
</feature>
<dbReference type="Pfam" id="PF00004">
    <property type="entry name" value="AAA"/>
    <property type="match status" value="1"/>
</dbReference>
<feature type="domain" description="AAA+ ATPase" evidence="11">
    <location>
        <begin position="196"/>
        <end position="336"/>
    </location>
</feature>
<keyword evidence="9" id="KW-0812">Transmembrane</keyword>
<comment type="subunit">
    <text evidence="9">Homohexamer.</text>
</comment>
<dbReference type="SMART" id="SM00382">
    <property type="entry name" value="AAA"/>
    <property type="match status" value="1"/>
</dbReference>
<dbReference type="GO" id="GO:0008233">
    <property type="term" value="F:peptidase activity"/>
    <property type="evidence" value="ECO:0007669"/>
    <property type="project" value="UniProtKB-KW"/>
</dbReference>
<gene>
    <name evidence="9" type="primary">ftsH</name>
    <name evidence="12" type="ORF">SAMN05660875_11151</name>
</gene>
<dbReference type="InterPro" id="IPR000642">
    <property type="entry name" value="Peptidase_M41"/>
</dbReference>
<dbReference type="Gene3D" id="3.40.50.300">
    <property type="entry name" value="P-loop containing nucleotide triphosphate hydrolases"/>
    <property type="match status" value="1"/>
</dbReference>
<dbReference type="Gene3D" id="3.30.720.210">
    <property type="match status" value="1"/>
</dbReference>
<evidence type="ECO:0000256" key="7">
    <source>
        <dbReference type="ARBA" id="ARBA00022840"/>
    </source>
</evidence>
<dbReference type="Pfam" id="PF06480">
    <property type="entry name" value="FtsH_ext"/>
    <property type="match status" value="1"/>
</dbReference>
<comment type="function">
    <text evidence="9">Acts as a processive, ATP-dependent zinc metallopeptidase for both cytoplasmic and membrane proteins. Plays a role in the quality control of integral membrane proteins.</text>
</comment>
<dbReference type="PANTHER" id="PTHR43655">
    <property type="entry name" value="ATP-DEPENDENT PROTEASE"/>
    <property type="match status" value="1"/>
</dbReference>
<comment type="caution">
    <text evidence="12">The sequence shown here is derived from an EMBL/GenBank/DDBJ whole genome shotgun (WGS) entry which is preliminary data.</text>
</comment>
<dbReference type="InterPro" id="IPR037219">
    <property type="entry name" value="Peptidase_M41-like"/>
</dbReference>
<comment type="similarity">
    <text evidence="1 9">In the C-terminal section; belongs to the peptidase M41 family.</text>
</comment>
<keyword evidence="3 9" id="KW-0479">Metal-binding</keyword>
<evidence type="ECO:0000256" key="10">
    <source>
        <dbReference type="RuleBase" id="RU003651"/>
    </source>
</evidence>
<evidence type="ECO:0000313" key="13">
    <source>
        <dbReference type="Proteomes" id="UP000182276"/>
    </source>
</evidence>
<keyword evidence="13" id="KW-1185">Reference proteome</keyword>
<comment type="cofactor">
    <cofactor evidence="9">
        <name>Zn(2+)</name>
        <dbReference type="ChEBI" id="CHEBI:29105"/>
    </cofactor>
    <text evidence="9">Binds 1 zinc ion per subunit.</text>
</comment>
<keyword evidence="9" id="KW-1003">Cell membrane</keyword>
<dbReference type="Proteomes" id="UP000182276">
    <property type="component" value="Unassembled WGS sequence"/>
</dbReference>
<keyword evidence="2 9" id="KW-0645">Protease</keyword>
<dbReference type="Gene3D" id="1.10.8.60">
    <property type="match status" value="1"/>
</dbReference>